<evidence type="ECO:0000313" key="3">
    <source>
        <dbReference type="EMBL" id="KAL0174222.1"/>
    </source>
</evidence>
<dbReference type="EMBL" id="JAMKFB020000015">
    <property type="protein sequence ID" value="KAL0174222.1"/>
    <property type="molecule type" value="Genomic_DNA"/>
</dbReference>
<feature type="non-terminal residue" evidence="3">
    <location>
        <position position="50"/>
    </location>
</feature>
<dbReference type="GO" id="GO:0005737">
    <property type="term" value="C:cytoplasm"/>
    <property type="evidence" value="ECO:0007669"/>
    <property type="project" value="UniProtKB-SubCell"/>
</dbReference>
<dbReference type="InterPro" id="IPR036525">
    <property type="entry name" value="Tubulin/FtsZ_GTPase_sf"/>
</dbReference>
<protein>
    <recommendedName>
        <fullName evidence="5">Delta-tubulin</fullName>
    </recommendedName>
</protein>
<evidence type="ECO:0000256" key="2">
    <source>
        <dbReference type="ARBA" id="ARBA00022490"/>
    </source>
</evidence>
<evidence type="ECO:0000256" key="1">
    <source>
        <dbReference type="ARBA" id="ARBA00004496"/>
    </source>
</evidence>
<dbReference type="AlphaFoldDB" id="A0ABD0PK74"/>
<comment type="subcellular location">
    <subcellularLocation>
        <location evidence="1">Cytoplasm</location>
    </subcellularLocation>
</comment>
<comment type="caution">
    <text evidence="3">The sequence shown here is derived from an EMBL/GenBank/DDBJ whole genome shotgun (WGS) entry which is preliminary data.</text>
</comment>
<evidence type="ECO:0000313" key="4">
    <source>
        <dbReference type="Proteomes" id="UP001529510"/>
    </source>
</evidence>
<dbReference type="Proteomes" id="UP001529510">
    <property type="component" value="Unassembled WGS sequence"/>
</dbReference>
<keyword evidence="2" id="KW-0963">Cytoplasm</keyword>
<evidence type="ECO:0008006" key="5">
    <source>
        <dbReference type="Google" id="ProtNLM"/>
    </source>
</evidence>
<sequence length="50" mass="5593">MSVVSLQLGQCGNQIGQELFSVISDDSNGPNRKKYKQCSDERFFYETSTG</sequence>
<organism evidence="3 4">
    <name type="scientific">Cirrhinus mrigala</name>
    <name type="common">Mrigala</name>
    <dbReference type="NCBI Taxonomy" id="683832"/>
    <lineage>
        <taxon>Eukaryota</taxon>
        <taxon>Metazoa</taxon>
        <taxon>Chordata</taxon>
        <taxon>Craniata</taxon>
        <taxon>Vertebrata</taxon>
        <taxon>Euteleostomi</taxon>
        <taxon>Actinopterygii</taxon>
        <taxon>Neopterygii</taxon>
        <taxon>Teleostei</taxon>
        <taxon>Ostariophysi</taxon>
        <taxon>Cypriniformes</taxon>
        <taxon>Cyprinidae</taxon>
        <taxon>Labeoninae</taxon>
        <taxon>Labeonini</taxon>
        <taxon>Cirrhinus</taxon>
    </lineage>
</organism>
<accession>A0ABD0PK74</accession>
<dbReference type="Gene3D" id="3.40.50.1440">
    <property type="entry name" value="Tubulin/FtsZ, GTPase domain"/>
    <property type="match status" value="1"/>
</dbReference>
<proteinExistence type="predicted"/>
<gene>
    <name evidence="3" type="ORF">M9458_030190</name>
</gene>
<reference evidence="3 4" key="1">
    <citation type="submission" date="2024-05" db="EMBL/GenBank/DDBJ databases">
        <title>Genome sequencing and assembly of Indian major carp, Cirrhinus mrigala (Hamilton, 1822).</title>
        <authorList>
            <person name="Mohindra V."/>
            <person name="Chowdhury L.M."/>
            <person name="Lal K."/>
            <person name="Jena J.K."/>
        </authorList>
    </citation>
    <scope>NUCLEOTIDE SEQUENCE [LARGE SCALE GENOMIC DNA]</scope>
    <source>
        <strain evidence="3">CM1030</strain>
        <tissue evidence="3">Blood</tissue>
    </source>
</reference>
<keyword evidence="4" id="KW-1185">Reference proteome</keyword>
<name>A0ABD0PK74_CIRMR</name>
<dbReference type="SUPFAM" id="SSF52490">
    <property type="entry name" value="Tubulin nucleotide-binding domain-like"/>
    <property type="match status" value="1"/>
</dbReference>